<dbReference type="Proteomes" id="UP001482620">
    <property type="component" value="Unassembled WGS sequence"/>
</dbReference>
<protein>
    <submittedName>
        <fullName evidence="1">Uncharacterized protein</fullName>
    </submittedName>
</protein>
<accession>A0ABV0VIJ1</accession>
<comment type="caution">
    <text evidence="1">The sequence shown here is derived from an EMBL/GenBank/DDBJ whole genome shotgun (WGS) entry which is preliminary data.</text>
</comment>
<proteinExistence type="predicted"/>
<evidence type="ECO:0000313" key="1">
    <source>
        <dbReference type="EMBL" id="MEQ2256844.1"/>
    </source>
</evidence>
<gene>
    <name evidence="1" type="ORF">ILYODFUR_028304</name>
</gene>
<organism evidence="1 2">
    <name type="scientific">Ilyodon furcidens</name>
    <name type="common">goldbreast splitfin</name>
    <dbReference type="NCBI Taxonomy" id="33524"/>
    <lineage>
        <taxon>Eukaryota</taxon>
        <taxon>Metazoa</taxon>
        <taxon>Chordata</taxon>
        <taxon>Craniata</taxon>
        <taxon>Vertebrata</taxon>
        <taxon>Euteleostomi</taxon>
        <taxon>Actinopterygii</taxon>
        <taxon>Neopterygii</taxon>
        <taxon>Teleostei</taxon>
        <taxon>Neoteleostei</taxon>
        <taxon>Acanthomorphata</taxon>
        <taxon>Ovalentaria</taxon>
        <taxon>Atherinomorphae</taxon>
        <taxon>Cyprinodontiformes</taxon>
        <taxon>Goodeidae</taxon>
        <taxon>Ilyodon</taxon>
    </lineage>
</organism>
<dbReference type="EMBL" id="JAHRIQ010108115">
    <property type="protein sequence ID" value="MEQ2256844.1"/>
    <property type="molecule type" value="Genomic_DNA"/>
</dbReference>
<keyword evidence="2" id="KW-1185">Reference proteome</keyword>
<reference evidence="1 2" key="1">
    <citation type="submission" date="2021-06" db="EMBL/GenBank/DDBJ databases">
        <authorList>
            <person name="Palmer J.M."/>
        </authorList>
    </citation>
    <scope>NUCLEOTIDE SEQUENCE [LARGE SCALE GENOMIC DNA]</scope>
    <source>
        <strain evidence="2">if_2019</strain>
        <tissue evidence="1">Muscle</tissue>
    </source>
</reference>
<name>A0ABV0VIJ1_9TELE</name>
<evidence type="ECO:0000313" key="2">
    <source>
        <dbReference type="Proteomes" id="UP001482620"/>
    </source>
</evidence>
<sequence>MVLQQLRNQIQDHFRPLILFLLTHSEMAFLMCLGSFMDSQYSPSGLPGGEKNSWFYQICQVVQVLKQQSNPQASFSSFILDVTPSKMFKFFLYYRYPAACFCPPSTLDVVLGSF</sequence>